<reference evidence="2 3" key="1">
    <citation type="submission" date="2016-05" db="EMBL/GenBank/DDBJ databases">
        <title>A degradative enzymes factory behind the ericoid mycorrhizal symbiosis.</title>
        <authorList>
            <consortium name="DOE Joint Genome Institute"/>
            <person name="Martino E."/>
            <person name="Morin E."/>
            <person name="Grelet G."/>
            <person name="Kuo A."/>
            <person name="Kohler A."/>
            <person name="Daghino S."/>
            <person name="Barry K."/>
            <person name="Choi C."/>
            <person name="Cichocki N."/>
            <person name="Clum A."/>
            <person name="Copeland A."/>
            <person name="Hainaut M."/>
            <person name="Haridas S."/>
            <person name="Labutti K."/>
            <person name="Lindquist E."/>
            <person name="Lipzen A."/>
            <person name="Khouja H.-R."/>
            <person name="Murat C."/>
            <person name="Ohm R."/>
            <person name="Olson A."/>
            <person name="Spatafora J."/>
            <person name="Veneault-Fourrey C."/>
            <person name="Henrissat B."/>
            <person name="Grigoriev I."/>
            <person name="Martin F."/>
            <person name="Perotto S."/>
        </authorList>
    </citation>
    <scope>NUCLEOTIDE SEQUENCE [LARGE SCALE GENOMIC DNA]</scope>
    <source>
        <strain evidence="2 3">UAMH 7357</strain>
    </source>
</reference>
<keyword evidence="3" id="KW-1185">Reference proteome</keyword>
<evidence type="ECO:0000313" key="2">
    <source>
        <dbReference type="EMBL" id="PMD26633.1"/>
    </source>
</evidence>
<feature type="region of interest" description="Disordered" evidence="1">
    <location>
        <begin position="1"/>
        <end position="80"/>
    </location>
</feature>
<dbReference type="EMBL" id="KZ613467">
    <property type="protein sequence ID" value="PMD26633.1"/>
    <property type="molecule type" value="Genomic_DNA"/>
</dbReference>
<evidence type="ECO:0000256" key="1">
    <source>
        <dbReference type="SAM" id="MobiDB-lite"/>
    </source>
</evidence>
<feature type="compositionally biased region" description="Basic and acidic residues" evidence="1">
    <location>
        <begin position="60"/>
        <end position="80"/>
    </location>
</feature>
<protein>
    <submittedName>
        <fullName evidence="2">Uncharacterized protein</fullName>
    </submittedName>
</protein>
<gene>
    <name evidence="2" type="ORF">NA56DRAFT_292980</name>
</gene>
<feature type="compositionally biased region" description="Polar residues" evidence="1">
    <location>
        <begin position="1"/>
        <end position="18"/>
    </location>
</feature>
<name>A0A2J6QK47_9HELO</name>
<organism evidence="2 3">
    <name type="scientific">Hyaloscypha hepaticicola</name>
    <dbReference type="NCBI Taxonomy" id="2082293"/>
    <lineage>
        <taxon>Eukaryota</taxon>
        <taxon>Fungi</taxon>
        <taxon>Dikarya</taxon>
        <taxon>Ascomycota</taxon>
        <taxon>Pezizomycotina</taxon>
        <taxon>Leotiomycetes</taxon>
        <taxon>Helotiales</taxon>
        <taxon>Hyaloscyphaceae</taxon>
        <taxon>Hyaloscypha</taxon>
    </lineage>
</organism>
<proteinExistence type="predicted"/>
<sequence>MVFSKQSGGYTQQRSVQPLQAMAFQEENEEDPSQSTYSPHPTRYEVPNFVCPLGHQNRMQAREEEPPCRRPPNENPRDSDEYISQITKARIRGKTQLILEGLISIQDMQPVPDETSLEPAASQKTKPRSFVQRSCHILDLTREKQIEQIAHNNAQSDVEAWEDYLDRYTKVWNHLHFSFYATFDANDASF</sequence>
<evidence type="ECO:0000313" key="3">
    <source>
        <dbReference type="Proteomes" id="UP000235672"/>
    </source>
</evidence>
<dbReference type="Proteomes" id="UP000235672">
    <property type="component" value="Unassembled WGS sequence"/>
</dbReference>
<accession>A0A2J6QK47</accession>
<dbReference type="AlphaFoldDB" id="A0A2J6QK47"/>